<feature type="compositionally biased region" description="Low complexity" evidence="1">
    <location>
        <begin position="199"/>
        <end position="209"/>
    </location>
</feature>
<feature type="compositionally biased region" description="Polar residues" evidence="1">
    <location>
        <begin position="100"/>
        <end position="109"/>
    </location>
</feature>
<accession>A0ABR3ZYV9</accession>
<protein>
    <recommendedName>
        <fullName evidence="2">Myb-like DNA-binding domain-containing protein</fullName>
    </recommendedName>
</protein>
<feature type="region of interest" description="Disordered" evidence="1">
    <location>
        <begin position="83"/>
        <end position="156"/>
    </location>
</feature>
<proteinExistence type="predicted"/>
<evidence type="ECO:0000259" key="2">
    <source>
        <dbReference type="Pfam" id="PF22980"/>
    </source>
</evidence>
<evidence type="ECO:0000313" key="3">
    <source>
        <dbReference type="EMBL" id="KAL1903649.1"/>
    </source>
</evidence>
<evidence type="ECO:0000256" key="1">
    <source>
        <dbReference type="SAM" id="MobiDB-lite"/>
    </source>
</evidence>
<dbReference type="EMBL" id="JAWCUI010000001">
    <property type="protein sequence ID" value="KAL1903649.1"/>
    <property type="molecule type" value="Genomic_DNA"/>
</dbReference>
<feature type="region of interest" description="Disordered" evidence="1">
    <location>
        <begin position="172"/>
        <end position="223"/>
    </location>
</feature>
<comment type="caution">
    <text evidence="3">The sequence shown here is derived from an EMBL/GenBank/DDBJ whole genome shotgun (WGS) entry which is preliminary data.</text>
</comment>
<dbReference type="InterPro" id="IPR054505">
    <property type="entry name" value="Myb_DNA-bind_8"/>
</dbReference>
<reference evidence="3 4" key="1">
    <citation type="journal article" date="2024" name="IMA Fungus">
        <title>IMA Genome - F19 : A genome assembly and annotation guide to empower mycologists, including annotated draft genome sequences of Ceratocystis pirilliformis, Diaporthe australafricana, Fusarium ophioides, Paecilomyces lecythidis, and Sporothrix stenoceras.</title>
        <authorList>
            <person name="Aylward J."/>
            <person name="Wilson A.M."/>
            <person name="Visagie C.M."/>
            <person name="Spraker J."/>
            <person name="Barnes I."/>
            <person name="Buitendag C."/>
            <person name="Ceriani C."/>
            <person name="Del Mar Angel L."/>
            <person name="du Plessis D."/>
            <person name="Fuchs T."/>
            <person name="Gasser K."/>
            <person name="Kramer D."/>
            <person name="Li W."/>
            <person name="Munsamy K."/>
            <person name="Piso A."/>
            <person name="Price J.L."/>
            <person name="Sonnekus B."/>
            <person name="Thomas C."/>
            <person name="van der Nest A."/>
            <person name="van Dijk A."/>
            <person name="van Heerden A."/>
            <person name="van Vuuren N."/>
            <person name="Yilmaz N."/>
            <person name="Duong T.A."/>
            <person name="van der Merwe N.A."/>
            <person name="Wingfield M.J."/>
            <person name="Wingfield B.D."/>
        </authorList>
    </citation>
    <scope>NUCLEOTIDE SEQUENCE [LARGE SCALE GENOMIC DNA]</scope>
    <source>
        <strain evidence="3 4">CMW 5346</strain>
    </source>
</reference>
<feature type="compositionally biased region" description="Basic residues" evidence="1">
    <location>
        <begin position="110"/>
        <end position="120"/>
    </location>
</feature>
<dbReference type="Proteomes" id="UP001583186">
    <property type="component" value="Unassembled WGS sequence"/>
</dbReference>
<feature type="domain" description="Myb-like DNA-binding" evidence="2">
    <location>
        <begin position="25"/>
        <end position="71"/>
    </location>
</feature>
<dbReference type="Pfam" id="PF22980">
    <property type="entry name" value="Myb_DNA-bind_8"/>
    <property type="match status" value="1"/>
</dbReference>
<organism evidence="3 4">
    <name type="scientific">Sporothrix stenoceras</name>
    <dbReference type="NCBI Taxonomy" id="5173"/>
    <lineage>
        <taxon>Eukaryota</taxon>
        <taxon>Fungi</taxon>
        <taxon>Dikarya</taxon>
        <taxon>Ascomycota</taxon>
        <taxon>Pezizomycotina</taxon>
        <taxon>Sordariomycetes</taxon>
        <taxon>Sordariomycetidae</taxon>
        <taxon>Ophiostomatales</taxon>
        <taxon>Ophiostomataceae</taxon>
        <taxon>Sporothrix</taxon>
    </lineage>
</organism>
<keyword evidence="4" id="KW-1185">Reference proteome</keyword>
<name>A0ABR3ZYV9_9PEZI</name>
<sequence length="476" mass="51498">MGSSNTGSNNGESSSPAVNTDKAIARLLYAMLKQKSLKDIDWPQVASDPALLETISNGHAARMRYARFRASVDNQVQKKQAAAAALKDGDSKDEEDDKTAVQQTLSRSTSKAKNKEKTRKASGSSVKRLRDAENDANDAKSNFVKTQDADSDEKKDEDFLYPELFLDNSLTDIVDKDNKPNQDPGFPDGKTFEKATEDLLSQTSFTSSLPSPPTESVPSMESIAHQERKKKMRKMYTFSPTMKAGTLHQIPLPRGAAMASSSRIHSLPTLPTTASPSSTNTPVNLSSALMMRHHSAGSMNDIGPQVQQQMFRQSRMMTPSSDSDLLNNPHQSHHQYFAHHTQIPLMTDPAVVSGLDPTFDFSGLSNSAGACAGGSSTTGHPSPWMATPFSSPPMPTFDTSPYSTALDFVGGATNADGSPAGEASSMPSLFQTQFDDQQQQQQEALQASIMAQAFTKHSGWDVMLGQVSSSNQNHNI</sequence>
<gene>
    <name evidence="3" type="ORF">Sste5346_000278</name>
</gene>
<evidence type="ECO:0000313" key="4">
    <source>
        <dbReference type="Proteomes" id="UP001583186"/>
    </source>
</evidence>